<reference evidence="2 3" key="1">
    <citation type="submission" date="2020-08" db="EMBL/GenBank/DDBJ databases">
        <title>Whole genome shotgun sequence of Actinocatenispora thailandica NBRC 105041.</title>
        <authorList>
            <person name="Komaki H."/>
            <person name="Tamura T."/>
        </authorList>
    </citation>
    <scope>NUCLEOTIDE SEQUENCE [LARGE SCALE GENOMIC DNA]</scope>
    <source>
        <strain evidence="2 3">NBRC 105041</strain>
    </source>
</reference>
<proteinExistence type="predicted"/>
<keyword evidence="1" id="KW-0812">Transmembrane</keyword>
<feature type="transmembrane region" description="Helical" evidence="1">
    <location>
        <begin position="103"/>
        <end position="122"/>
    </location>
</feature>
<name>A0A7R7DMF7_9ACTN</name>
<evidence type="ECO:0000256" key="1">
    <source>
        <dbReference type="SAM" id="Phobius"/>
    </source>
</evidence>
<feature type="transmembrane region" description="Helical" evidence="1">
    <location>
        <begin position="182"/>
        <end position="199"/>
    </location>
</feature>
<protein>
    <submittedName>
        <fullName evidence="2">Membrane protein</fullName>
    </submittedName>
</protein>
<sequence length="272" mass="28773">MVMGPTHAMSGAAAWLAGCWVAGHWWDYHPGPVQLGVGAAVCAGAALLPDLDLSGRVTANKGGATVAHTFGVVSLFLAECVEKISLGVYKLTRMRRDPRRHNGHRTLTHTWLFNVGLGFGVGALCARFGKWAVIGVLFFMFALAIRGLLHTWAKKRGWLITTLCALAAAFGAYSLLPTGRGYPMIGAAIAAGGIVHTFGDMITKQGCPVIWPLPTGRRTWREFGVPDAVAVKVGGGVERRLLLPVFVLVAVVAGVAVLSPGFFHHLADSALG</sequence>
<dbReference type="KEGG" id="atl:Athai_19230"/>
<dbReference type="AlphaFoldDB" id="A0A7R7DMF7"/>
<dbReference type="Pfam" id="PF04307">
    <property type="entry name" value="YdjM"/>
    <property type="match status" value="1"/>
</dbReference>
<feature type="transmembrane region" description="Helical" evidence="1">
    <location>
        <begin position="128"/>
        <end position="145"/>
    </location>
</feature>
<gene>
    <name evidence="2" type="ORF">Athai_19230</name>
</gene>
<feature type="transmembrane region" description="Helical" evidence="1">
    <location>
        <begin position="157"/>
        <end position="176"/>
    </location>
</feature>
<feature type="transmembrane region" description="Helical" evidence="1">
    <location>
        <begin position="241"/>
        <end position="263"/>
    </location>
</feature>
<evidence type="ECO:0000313" key="3">
    <source>
        <dbReference type="Proteomes" id="UP000611640"/>
    </source>
</evidence>
<keyword evidence="3" id="KW-1185">Reference proteome</keyword>
<dbReference type="Proteomes" id="UP000611640">
    <property type="component" value="Chromosome"/>
</dbReference>
<dbReference type="EMBL" id="AP023355">
    <property type="protein sequence ID" value="BCJ34420.1"/>
    <property type="molecule type" value="Genomic_DNA"/>
</dbReference>
<evidence type="ECO:0000313" key="2">
    <source>
        <dbReference type="EMBL" id="BCJ34420.1"/>
    </source>
</evidence>
<organism evidence="2 3">
    <name type="scientific">Actinocatenispora thailandica</name>
    <dbReference type="NCBI Taxonomy" id="227318"/>
    <lineage>
        <taxon>Bacteria</taxon>
        <taxon>Bacillati</taxon>
        <taxon>Actinomycetota</taxon>
        <taxon>Actinomycetes</taxon>
        <taxon>Micromonosporales</taxon>
        <taxon>Micromonosporaceae</taxon>
        <taxon>Actinocatenispora</taxon>
    </lineage>
</organism>
<accession>A0A7R7DMF7</accession>
<keyword evidence="1" id="KW-0472">Membrane</keyword>
<keyword evidence="1" id="KW-1133">Transmembrane helix</keyword>
<dbReference type="InterPro" id="IPR007404">
    <property type="entry name" value="YdjM-like"/>
</dbReference>